<proteinExistence type="predicted"/>
<dbReference type="AlphaFoldDB" id="C5BMJ4"/>
<name>C5BMJ4_TERTT</name>
<evidence type="ECO:0000313" key="2">
    <source>
        <dbReference type="Proteomes" id="UP000009080"/>
    </source>
</evidence>
<organism evidence="1 2">
    <name type="scientific">Teredinibacter turnerae (strain ATCC 39867 / T7901)</name>
    <dbReference type="NCBI Taxonomy" id="377629"/>
    <lineage>
        <taxon>Bacteria</taxon>
        <taxon>Pseudomonadati</taxon>
        <taxon>Pseudomonadota</taxon>
        <taxon>Gammaproteobacteria</taxon>
        <taxon>Cellvibrionales</taxon>
        <taxon>Cellvibrionaceae</taxon>
        <taxon>Teredinibacter</taxon>
    </lineage>
</organism>
<sequence>MANTRVRVAGAVAGSMRKAAYMTLQKQICGLVGECLWNRYTDCGMLFPSKTDLLNDFLTTWHCRAGLAQ</sequence>
<accession>C5BMJ4</accession>
<dbReference type="KEGG" id="ttu:TERTU_2745"/>
<evidence type="ECO:0000313" key="1">
    <source>
        <dbReference type="EMBL" id="ACR14727.1"/>
    </source>
</evidence>
<keyword evidence="2" id="KW-1185">Reference proteome</keyword>
<protein>
    <submittedName>
        <fullName evidence="1">Uncharacterized protein</fullName>
    </submittedName>
</protein>
<reference evidence="1 2" key="1">
    <citation type="journal article" date="2009" name="PLoS ONE">
        <title>The complete genome of Teredinibacter turnerae T7901: an intracellular endosymbiont of marine wood-boring bivalves (shipworms).</title>
        <authorList>
            <person name="Yang J.C."/>
            <person name="Madupu R."/>
            <person name="Durkin A.S."/>
            <person name="Ekborg N.A."/>
            <person name="Pedamallu C.S."/>
            <person name="Hostetler J.B."/>
            <person name="Radune D."/>
            <person name="Toms B.S."/>
            <person name="Henrissat B."/>
            <person name="Coutinho P.M."/>
            <person name="Schwarz S."/>
            <person name="Field L."/>
            <person name="Trindade-Silva A.E."/>
            <person name="Soares C.A.G."/>
            <person name="Elshahawi S."/>
            <person name="Hanora A."/>
            <person name="Schmidt E.W."/>
            <person name="Haygood M.G."/>
            <person name="Posfai J."/>
            <person name="Benner J."/>
            <person name="Madinger C."/>
            <person name="Nove J."/>
            <person name="Anton B."/>
            <person name="Chaudhary K."/>
            <person name="Foster J."/>
            <person name="Holman A."/>
            <person name="Kumar S."/>
            <person name="Lessard P.A."/>
            <person name="Luyten Y.A."/>
            <person name="Slatko B."/>
            <person name="Wood N."/>
            <person name="Wu B."/>
            <person name="Teplitski M."/>
            <person name="Mougous J.D."/>
            <person name="Ward N."/>
            <person name="Eisen J.A."/>
            <person name="Badger J.H."/>
            <person name="Distel D.L."/>
        </authorList>
    </citation>
    <scope>NUCLEOTIDE SEQUENCE [LARGE SCALE GENOMIC DNA]</scope>
    <source>
        <strain evidence="2">ATCC 39867 / T7901</strain>
    </source>
</reference>
<gene>
    <name evidence="1" type="ordered locus">TERTU_2745</name>
</gene>
<dbReference type="STRING" id="377629.TERTU_2745"/>
<dbReference type="HOGENOM" id="CLU_2774535_0_0_6"/>
<dbReference type="Proteomes" id="UP000009080">
    <property type="component" value="Chromosome"/>
</dbReference>
<dbReference type="EMBL" id="CP001614">
    <property type="protein sequence ID" value="ACR14727.1"/>
    <property type="molecule type" value="Genomic_DNA"/>
</dbReference>